<sequence>MPEQTPQTPPYDLLPEVLKETFSFHFSFLTQPPDYRLDKRLVGPSPFMFYDRHVNESRRLRYVASLPSLVDDIIKKVDDRLEELERTGEGQLPMWYGTRAGFGVLTKGSYTFTGSDAYAAFYSLSPFGLEVWRLAVQKDTTVIVINCGNYERIGIRHRASQTLYLSDMIDLTKPGYGKLHLGTLMSVVDDALIRYQASCERDRTTRAKKRRHLPENNEVRRSKRQKLNILLERSRDLSQLSPQDLKVLWNEILKRPLLLLRFSGGGLHSSVPACCLRAGGALSPYVQDTTDYTSTTLRESYQASECFHLTLDWENSNGRTGQVFTGNLQLTLPNGRKLSRNVVAKIAYDEEAQDLVRHEYQVYRRLWSHGVRRIPEIYGLFEDVDNLATLLVMERAAYTFRQREPMTKENKGLLQEVQISERSTCMSIVKEIHDAGVVHRDIRAENLVVAQDGRPMVIDFDNALQDAPDHCKALEIESVEDLLSGKIFFRF</sequence>
<dbReference type="Proteomes" id="UP000308600">
    <property type="component" value="Unassembled WGS sequence"/>
</dbReference>
<gene>
    <name evidence="1" type="ORF">BDN72DRAFT_880180</name>
</gene>
<keyword evidence="2" id="KW-1185">Reference proteome</keyword>
<reference evidence="1 2" key="1">
    <citation type="journal article" date="2019" name="Nat. Ecol. Evol.">
        <title>Megaphylogeny resolves global patterns of mushroom evolution.</title>
        <authorList>
            <person name="Varga T."/>
            <person name="Krizsan K."/>
            <person name="Foldi C."/>
            <person name="Dima B."/>
            <person name="Sanchez-Garcia M."/>
            <person name="Sanchez-Ramirez S."/>
            <person name="Szollosi G.J."/>
            <person name="Szarkandi J.G."/>
            <person name="Papp V."/>
            <person name="Albert L."/>
            <person name="Andreopoulos W."/>
            <person name="Angelini C."/>
            <person name="Antonin V."/>
            <person name="Barry K.W."/>
            <person name="Bougher N.L."/>
            <person name="Buchanan P."/>
            <person name="Buyck B."/>
            <person name="Bense V."/>
            <person name="Catcheside P."/>
            <person name="Chovatia M."/>
            <person name="Cooper J."/>
            <person name="Damon W."/>
            <person name="Desjardin D."/>
            <person name="Finy P."/>
            <person name="Geml J."/>
            <person name="Haridas S."/>
            <person name="Hughes K."/>
            <person name="Justo A."/>
            <person name="Karasinski D."/>
            <person name="Kautmanova I."/>
            <person name="Kiss B."/>
            <person name="Kocsube S."/>
            <person name="Kotiranta H."/>
            <person name="LaButti K.M."/>
            <person name="Lechner B.E."/>
            <person name="Liimatainen K."/>
            <person name="Lipzen A."/>
            <person name="Lukacs Z."/>
            <person name="Mihaltcheva S."/>
            <person name="Morgado L.N."/>
            <person name="Niskanen T."/>
            <person name="Noordeloos M.E."/>
            <person name="Ohm R.A."/>
            <person name="Ortiz-Santana B."/>
            <person name="Ovrebo C."/>
            <person name="Racz N."/>
            <person name="Riley R."/>
            <person name="Savchenko A."/>
            <person name="Shiryaev A."/>
            <person name="Soop K."/>
            <person name="Spirin V."/>
            <person name="Szebenyi C."/>
            <person name="Tomsovsky M."/>
            <person name="Tulloss R.E."/>
            <person name="Uehling J."/>
            <person name="Grigoriev I.V."/>
            <person name="Vagvolgyi C."/>
            <person name="Papp T."/>
            <person name="Martin F.M."/>
            <person name="Miettinen O."/>
            <person name="Hibbett D.S."/>
            <person name="Nagy L.G."/>
        </authorList>
    </citation>
    <scope>NUCLEOTIDE SEQUENCE [LARGE SCALE GENOMIC DNA]</scope>
    <source>
        <strain evidence="1 2">NL-1719</strain>
    </source>
</reference>
<name>A0ACD3AL08_9AGAR</name>
<protein>
    <submittedName>
        <fullName evidence="1">Uncharacterized protein</fullName>
    </submittedName>
</protein>
<proteinExistence type="predicted"/>
<evidence type="ECO:0000313" key="2">
    <source>
        <dbReference type="Proteomes" id="UP000308600"/>
    </source>
</evidence>
<dbReference type="EMBL" id="ML208399">
    <property type="protein sequence ID" value="TFK66618.1"/>
    <property type="molecule type" value="Genomic_DNA"/>
</dbReference>
<accession>A0ACD3AL08</accession>
<organism evidence="1 2">
    <name type="scientific">Pluteus cervinus</name>
    <dbReference type="NCBI Taxonomy" id="181527"/>
    <lineage>
        <taxon>Eukaryota</taxon>
        <taxon>Fungi</taxon>
        <taxon>Dikarya</taxon>
        <taxon>Basidiomycota</taxon>
        <taxon>Agaricomycotina</taxon>
        <taxon>Agaricomycetes</taxon>
        <taxon>Agaricomycetidae</taxon>
        <taxon>Agaricales</taxon>
        <taxon>Pluteineae</taxon>
        <taxon>Pluteaceae</taxon>
        <taxon>Pluteus</taxon>
    </lineage>
</organism>
<evidence type="ECO:0000313" key="1">
    <source>
        <dbReference type="EMBL" id="TFK66618.1"/>
    </source>
</evidence>